<evidence type="ECO:0000256" key="1">
    <source>
        <dbReference type="RuleBase" id="RU363021"/>
    </source>
</evidence>
<keyword evidence="3" id="KW-1185">Reference proteome</keyword>
<keyword evidence="1" id="KW-0999">Mitochondrion inner membrane</keyword>
<dbReference type="VEuPathDB" id="FungiDB:PSTT_05050"/>
<reference evidence="3" key="3">
    <citation type="journal article" date="2018" name="Mol. Plant Microbe Interact.">
        <title>Genome sequence resources for the wheat stripe rust pathogen (Puccinia striiformis f. sp. tritici) and the barley stripe rust pathogen (Puccinia striiformis f. sp. hordei).</title>
        <authorList>
            <person name="Xia C."/>
            <person name="Wang M."/>
            <person name="Yin C."/>
            <person name="Cornejo O.E."/>
            <person name="Hulbert S.H."/>
            <person name="Chen X."/>
        </authorList>
    </citation>
    <scope>NUCLEOTIDE SEQUENCE [LARGE SCALE GENOMIC DNA]</scope>
    <source>
        <strain evidence="3">93TX-2</strain>
    </source>
</reference>
<evidence type="ECO:0000313" key="3">
    <source>
        <dbReference type="Proteomes" id="UP000238274"/>
    </source>
</evidence>
<sequence length="225" mass="25419">MATESSTDSQASYPSPRQRLIKVFSHWQLPIYDEPSPEIILVKTELPLQPQVRWARQNIQSLREDVENRFNFVLDHGLNIEKKVVGTLGGLIDRKEASSSSVLCVGIGTMTGSILARNRSFPLRFLSPLTFLILSSNQFLPTTTHNFKSYIFKLQDQHFPRSAASRDELIKQGTQSLQWLDQLKQKMFLKTTEVVKDGSQVFEKYSGLNISHASSSSSTGKNKTD</sequence>
<dbReference type="InterPro" id="IPR033181">
    <property type="entry name" value="Mic26_fungi"/>
</dbReference>
<dbReference type="InterPro" id="IPR019166">
    <property type="entry name" value="MIC26/MIC27"/>
</dbReference>
<name>A0A2S4USX3_9BASI</name>
<comment type="subunit">
    <text evidence="1">Component of the mitochondrial contact site and cristae organizing system (MICOS) complex.</text>
</comment>
<reference evidence="3" key="2">
    <citation type="journal article" date="2018" name="BMC Genomics">
        <title>Genomic insights into host adaptation between the wheat stripe rust pathogen (Puccinia striiformis f. sp. tritici) and the barley stripe rust pathogen (Puccinia striiformis f. sp. hordei).</title>
        <authorList>
            <person name="Xia C."/>
            <person name="Wang M."/>
            <person name="Yin C."/>
            <person name="Cornejo O.E."/>
            <person name="Hulbert S.H."/>
            <person name="Chen X."/>
        </authorList>
    </citation>
    <scope>NUCLEOTIDE SEQUENCE [LARGE SCALE GENOMIC DNA]</scope>
    <source>
        <strain evidence="3">93TX-2</strain>
    </source>
</reference>
<dbReference type="GO" id="GO:0044284">
    <property type="term" value="C:mitochondrial crista junction"/>
    <property type="evidence" value="ECO:0007669"/>
    <property type="project" value="TreeGrafter"/>
</dbReference>
<evidence type="ECO:0000313" key="2">
    <source>
        <dbReference type="EMBL" id="POW00399.1"/>
    </source>
</evidence>
<dbReference type="Pfam" id="PF09769">
    <property type="entry name" value="ApoO"/>
    <property type="match status" value="1"/>
</dbReference>
<organism evidence="2 3">
    <name type="scientific">Puccinia striiformis</name>
    <dbReference type="NCBI Taxonomy" id="27350"/>
    <lineage>
        <taxon>Eukaryota</taxon>
        <taxon>Fungi</taxon>
        <taxon>Dikarya</taxon>
        <taxon>Basidiomycota</taxon>
        <taxon>Pucciniomycotina</taxon>
        <taxon>Pucciniomycetes</taxon>
        <taxon>Pucciniales</taxon>
        <taxon>Pucciniaceae</taxon>
        <taxon>Puccinia</taxon>
    </lineage>
</organism>
<dbReference type="AlphaFoldDB" id="A0A2S4USX3"/>
<keyword evidence="1" id="KW-0472">Membrane</keyword>
<dbReference type="OrthoDB" id="2399148at2759"/>
<dbReference type="VEuPathDB" id="FungiDB:PSHT_13037"/>
<gene>
    <name evidence="2" type="ORF">PSHT_13037</name>
</gene>
<protein>
    <recommendedName>
        <fullName evidence="1">MICOS complex subunit</fullName>
    </recommendedName>
</protein>
<reference evidence="2 3" key="1">
    <citation type="submission" date="2017-12" db="EMBL/GenBank/DDBJ databases">
        <title>Gene loss provides genomic basis for host adaptation in cereal stripe rust fungi.</title>
        <authorList>
            <person name="Xia C."/>
        </authorList>
    </citation>
    <scope>NUCLEOTIDE SEQUENCE [LARGE SCALE GENOMIC DNA]</scope>
    <source>
        <strain evidence="2 3">93TX-2</strain>
    </source>
</reference>
<comment type="subcellular location">
    <subcellularLocation>
        <location evidence="1">Mitochondrion inner membrane</location>
    </subcellularLocation>
</comment>
<dbReference type="EMBL" id="PKSM01000252">
    <property type="protein sequence ID" value="POW00399.1"/>
    <property type="molecule type" value="Genomic_DNA"/>
</dbReference>
<dbReference type="GO" id="GO:0042407">
    <property type="term" value="P:cristae formation"/>
    <property type="evidence" value="ECO:0007669"/>
    <property type="project" value="InterPro"/>
</dbReference>
<keyword evidence="1" id="KW-0496">Mitochondrion</keyword>
<dbReference type="GO" id="GO:0061617">
    <property type="term" value="C:MICOS complex"/>
    <property type="evidence" value="ECO:0007669"/>
    <property type="project" value="UniProtKB-UniRule"/>
</dbReference>
<proteinExistence type="predicted"/>
<comment type="caution">
    <text evidence="2">The sequence shown here is derived from an EMBL/GenBank/DDBJ whole genome shotgun (WGS) entry which is preliminary data.</text>
</comment>
<accession>A0A2S4USX3</accession>
<dbReference type="PANTHER" id="PTHR28268:SF1">
    <property type="entry name" value="MICOS SUBUNIT MIC26"/>
    <property type="match status" value="1"/>
</dbReference>
<dbReference type="Proteomes" id="UP000238274">
    <property type="component" value="Unassembled WGS sequence"/>
</dbReference>
<comment type="function">
    <text evidence="1">Component of the MICOS complex, a large protein complex of the mitochondrial inner membrane that plays crucial roles in the maintenance of crista junctions, inner membrane architecture, and formation of contact sites to the outer membrane.</text>
</comment>
<dbReference type="PANTHER" id="PTHR28268">
    <property type="entry name" value="MICOS SUBUNIT MIC26"/>
    <property type="match status" value="1"/>
</dbReference>